<dbReference type="Proteomes" id="UP001321014">
    <property type="component" value="Unassembled WGS sequence"/>
</dbReference>
<dbReference type="EMBL" id="JAOVQN010000011">
    <property type="protein sequence ID" value="MCU9838569.1"/>
    <property type="molecule type" value="Genomic_DNA"/>
</dbReference>
<evidence type="ECO:0000313" key="5">
    <source>
        <dbReference type="EMBL" id="MCU9838569.1"/>
    </source>
</evidence>
<dbReference type="PANTHER" id="PTHR45953">
    <property type="entry name" value="IDURONATE 2-SULFATASE"/>
    <property type="match status" value="1"/>
</dbReference>
<dbReference type="InterPro" id="IPR017850">
    <property type="entry name" value="Alkaline_phosphatase_core_sf"/>
</dbReference>
<dbReference type="RefSeq" id="WP_263388600.1">
    <property type="nucleotide sequence ID" value="NZ_JAOVQN010000011.1"/>
</dbReference>
<sequence>MSHRPPNILVVMADQMTPFMLEACGHPIARTRHMKALADRAVNFTTAYTPSPICVPARSCFMTGLHTSTTGCYDNGDPYHSFIPTFAHYLTNAGYDTVLSGKMHFIGADQLHGFRRRLNTDIYPSGFLWSYPLLDENDPTAMAFDFAPQYQARNIGPGWSAELQYDEETHFRALEYLRHAPDRPFMLTVSYTNPHPPYIVPRKYWEMYKNADLPLPHYPADMDARYSDFDRAFLRWYGLDRKSIRNETDLLAMRRGFAALAHYIDDKLGELLDVLDEQGLRDTTMVILTSDHGEMLGEKGLIQKRSHYEWSARIPLIIDHPGSGHRRIDTPVSLIDLPATFLDLVGSTPARPMEGRSLMPALRGEALGEVPVISEYHGEGIMRPSFMIRKGPWKYLYCHRSGPQLFNLVTDPGEWENLAGAPQAATIEAELAALISDRFDLDAIERDIWARLAQKQVVNAAMAANGTEWDYHPDPGEMTRYIRS</sequence>
<keyword evidence="2" id="KW-0479">Metal-binding</keyword>
<dbReference type="InterPro" id="IPR024607">
    <property type="entry name" value="Sulfatase_CS"/>
</dbReference>
<dbReference type="PROSITE" id="PS00149">
    <property type="entry name" value="SULFATASE_2"/>
    <property type="match status" value="1"/>
</dbReference>
<name>A0ABT2WRN3_9RHOB</name>
<evidence type="ECO:0000256" key="1">
    <source>
        <dbReference type="ARBA" id="ARBA00008779"/>
    </source>
</evidence>
<comment type="similarity">
    <text evidence="1">Belongs to the sulfatase family.</text>
</comment>
<organism evidence="5 6">
    <name type="scientific">Ruegeria marisflavi</name>
    <dbReference type="NCBI Taxonomy" id="2984152"/>
    <lineage>
        <taxon>Bacteria</taxon>
        <taxon>Pseudomonadati</taxon>
        <taxon>Pseudomonadota</taxon>
        <taxon>Alphaproteobacteria</taxon>
        <taxon>Rhodobacterales</taxon>
        <taxon>Roseobacteraceae</taxon>
        <taxon>Ruegeria</taxon>
    </lineage>
</organism>
<evidence type="ECO:0000313" key="6">
    <source>
        <dbReference type="Proteomes" id="UP001321014"/>
    </source>
</evidence>
<comment type="caution">
    <text evidence="5">The sequence shown here is derived from an EMBL/GenBank/DDBJ whole genome shotgun (WGS) entry which is preliminary data.</text>
</comment>
<feature type="domain" description="Sulfatase N-terminal" evidence="4">
    <location>
        <begin position="6"/>
        <end position="346"/>
    </location>
</feature>
<protein>
    <submittedName>
        <fullName evidence="5">Sulfatase-like hydrolase/transferase</fullName>
    </submittedName>
</protein>
<accession>A0ABT2WRN3</accession>
<dbReference type="InterPro" id="IPR000917">
    <property type="entry name" value="Sulfatase_N"/>
</dbReference>
<reference evidence="5 6" key="1">
    <citation type="submission" date="2022-10" db="EMBL/GenBank/DDBJ databases">
        <title>Ruegeria sp. nov., isolated from ocean surface water.</title>
        <authorList>
            <person name="He W."/>
            <person name="Wang L."/>
            <person name="Zhang D.-F."/>
        </authorList>
    </citation>
    <scope>NUCLEOTIDE SEQUENCE [LARGE SCALE GENOMIC DNA]</scope>
    <source>
        <strain evidence="5 6">WL0004</strain>
    </source>
</reference>
<dbReference type="PANTHER" id="PTHR45953:SF1">
    <property type="entry name" value="IDURONATE 2-SULFATASE"/>
    <property type="match status" value="1"/>
</dbReference>
<keyword evidence="3" id="KW-0378">Hydrolase</keyword>
<dbReference type="SUPFAM" id="SSF53649">
    <property type="entry name" value="Alkaline phosphatase-like"/>
    <property type="match status" value="1"/>
</dbReference>
<dbReference type="Gene3D" id="3.40.720.10">
    <property type="entry name" value="Alkaline Phosphatase, subunit A"/>
    <property type="match status" value="1"/>
</dbReference>
<evidence type="ECO:0000259" key="4">
    <source>
        <dbReference type="Pfam" id="PF00884"/>
    </source>
</evidence>
<evidence type="ECO:0000256" key="2">
    <source>
        <dbReference type="ARBA" id="ARBA00022723"/>
    </source>
</evidence>
<keyword evidence="6" id="KW-1185">Reference proteome</keyword>
<gene>
    <name evidence="5" type="ORF">OEZ49_12390</name>
</gene>
<proteinExistence type="inferred from homology"/>
<evidence type="ECO:0000256" key="3">
    <source>
        <dbReference type="ARBA" id="ARBA00022801"/>
    </source>
</evidence>
<dbReference type="Pfam" id="PF00884">
    <property type="entry name" value="Sulfatase"/>
    <property type="match status" value="1"/>
</dbReference>